<evidence type="ECO:0000259" key="7">
    <source>
        <dbReference type="PROSITE" id="PS50158"/>
    </source>
</evidence>
<keyword evidence="2" id="KW-0479">Metal-binding</keyword>
<dbReference type="Pfam" id="PF25597">
    <property type="entry name" value="SH3_retrovirus"/>
    <property type="match status" value="1"/>
</dbReference>
<feature type="compositionally biased region" description="Low complexity" evidence="6">
    <location>
        <begin position="227"/>
        <end position="246"/>
    </location>
</feature>
<feature type="domain" description="Integrase catalytic" evidence="8">
    <location>
        <begin position="541"/>
        <end position="707"/>
    </location>
</feature>
<dbReference type="InterPro" id="IPR001878">
    <property type="entry name" value="Znf_CCHC"/>
</dbReference>
<keyword evidence="3" id="KW-0064">Aspartyl protease</keyword>
<dbReference type="InterPro" id="IPR043502">
    <property type="entry name" value="DNA/RNA_pol_sf"/>
</dbReference>
<organism evidence="9 10">
    <name type="scientific">Prunus dulcis</name>
    <name type="common">Almond</name>
    <name type="synonym">Amygdalus dulcis</name>
    <dbReference type="NCBI Taxonomy" id="3755"/>
    <lineage>
        <taxon>Eukaryota</taxon>
        <taxon>Viridiplantae</taxon>
        <taxon>Streptophyta</taxon>
        <taxon>Embryophyta</taxon>
        <taxon>Tracheophyta</taxon>
        <taxon>Spermatophyta</taxon>
        <taxon>Magnoliopsida</taxon>
        <taxon>eudicotyledons</taxon>
        <taxon>Gunneridae</taxon>
        <taxon>Pentapetalae</taxon>
        <taxon>rosids</taxon>
        <taxon>fabids</taxon>
        <taxon>Rosales</taxon>
        <taxon>Rosaceae</taxon>
        <taxon>Amygdaloideae</taxon>
        <taxon>Amygdaleae</taxon>
        <taxon>Prunus</taxon>
    </lineage>
</organism>
<evidence type="ECO:0008006" key="11">
    <source>
        <dbReference type="Google" id="ProtNLM"/>
    </source>
</evidence>
<dbReference type="PANTHER" id="PTHR42648">
    <property type="entry name" value="TRANSPOSASE, PUTATIVE-RELATED"/>
    <property type="match status" value="1"/>
</dbReference>
<dbReference type="Pfam" id="PF14223">
    <property type="entry name" value="Retrotran_gag_2"/>
    <property type="match status" value="1"/>
</dbReference>
<feature type="region of interest" description="Disordered" evidence="6">
    <location>
        <begin position="223"/>
        <end position="252"/>
    </location>
</feature>
<dbReference type="Pfam" id="PF22936">
    <property type="entry name" value="Pol_BBD"/>
    <property type="match status" value="1"/>
</dbReference>
<dbReference type="InterPro" id="IPR039537">
    <property type="entry name" value="Retrotran_Ty1/copia-like"/>
</dbReference>
<dbReference type="GO" id="GO:0004190">
    <property type="term" value="F:aspartic-type endopeptidase activity"/>
    <property type="evidence" value="ECO:0007669"/>
    <property type="project" value="UniProtKB-KW"/>
</dbReference>
<dbReference type="GO" id="GO:0015074">
    <property type="term" value="P:DNA integration"/>
    <property type="evidence" value="ECO:0007669"/>
    <property type="project" value="InterPro"/>
</dbReference>
<accession>A0AAD4W107</accession>
<dbReference type="InterPro" id="IPR012337">
    <property type="entry name" value="RNaseH-like_sf"/>
</dbReference>
<keyword evidence="4" id="KW-0378">Hydrolase</keyword>
<dbReference type="InterPro" id="IPR036397">
    <property type="entry name" value="RNaseH_sf"/>
</dbReference>
<protein>
    <recommendedName>
        <fullName evidence="11">BURP domain-containing protein</fullName>
    </recommendedName>
</protein>
<dbReference type="InterPro" id="IPR025724">
    <property type="entry name" value="GAG-pre-integrase_dom"/>
</dbReference>
<dbReference type="EMBL" id="JAJFAZ020000004">
    <property type="protein sequence ID" value="KAI5333927.1"/>
    <property type="molecule type" value="Genomic_DNA"/>
</dbReference>
<feature type="domain" description="CCHC-type" evidence="7">
    <location>
        <begin position="302"/>
        <end position="316"/>
    </location>
</feature>
<dbReference type="Pfam" id="PF07727">
    <property type="entry name" value="RVT_2"/>
    <property type="match status" value="1"/>
</dbReference>
<dbReference type="PROSITE" id="PS50994">
    <property type="entry name" value="INTEGRASE"/>
    <property type="match status" value="1"/>
</dbReference>
<keyword evidence="10" id="KW-1185">Reference proteome</keyword>
<evidence type="ECO:0000256" key="4">
    <source>
        <dbReference type="ARBA" id="ARBA00022801"/>
    </source>
</evidence>
<evidence type="ECO:0000256" key="3">
    <source>
        <dbReference type="ARBA" id="ARBA00022750"/>
    </source>
</evidence>
<dbReference type="PROSITE" id="PS50158">
    <property type="entry name" value="ZF_CCHC"/>
    <property type="match status" value="1"/>
</dbReference>
<dbReference type="Proteomes" id="UP001054821">
    <property type="component" value="Chromosome 4"/>
</dbReference>
<dbReference type="SUPFAM" id="SSF56672">
    <property type="entry name" value="DNA/RNA polymerases"/>
    <property type="match status" value="1"/>
</dbReference>
<dbReference type="PANTHER" id="PTHR42648:SF18">
    <property type="entry name" value="RETROTRANSPOSON, UNCLASSIFIED-LIKE PROTEIN"/>
    <property type="match status" value="1"/>
</dbReference>
<dbReference type="GO" id="GO:0003676">
    <property type="term" value="F:nucleic acid binding"/>
    <property type="evidence" value="ECO:0007669"/>
    <property type="project" value="InterPro"/>
</dbReference>
<dbReference type="Pfam" id="PF13976">
    <property type="entry name" value="gag_pre-integrs"/>
    <property type="match status" value="1"/>
</dbReference>
<evidence type="ECO:0000313" key="9">
    <source>
        <dbReference type="EMBL" id="KAI5333927.1"/>
    </source>
</evidence>
<evidence type="ECO:0000313" key="10">
    <source>
        <dbReference type="Proteomes" id="UP001054821"/>
    </source>
</evidence>
<dbReference type="InterPro" id="IPR057670">
    <property type="entry name" value="SH3_retrovirus"/>
</dbReference>
<sequence>MAGSGGSEVRTPIFSGENYEFWRIKMVTIFKSHGLWKFVEKGVTISDSKEKMAEGSATDEDDEKSVAELMRDAKALGIIQNAVSDQIFPRIANADTAKMAWDLLYGEYHGGDQVRSVKLQNLRREFEYTRMRDDETLSEYLTRLNELINQMKTFGEALPNERLVQKVLISLSKPYDPICLVIENTKCIDKVELQEVLAILKSQEQRFDMHTIDATDKAFGSFSVNPKGQQQKSNSQSSGTKKNWNGKGKKWDSKSQCQQKSFANPAQNSTSAGFIKQDTVKPQCKVCSKFHFGECRYKGQSKCHNCDRFGHWARECTADKVVQKANCANQAEVTGNLFYANSAITEIKVSGNWYIDSGCSNHMSGNAELLVDVKTNVTGKVQMPTGNLVDVAGIGSLMIDTNSGRKCIKEVMFLPGLKENLLSVGQMDEHGYYLLFGGRECCIYDSPSFDCLVIKVKMKNNRCYPLSLMEADHIALKASVTECTWIWHKRLGHLNLRSLKQLREKEMVHGLPHFEDVNGVCAGCQMGKQHRDWFPKEQAWRAKNPLELIHTDLCGPMQNESIAGNKYFMLLIDDHTRMSWVYLLRHKSEALICFRKFKAMVELQCDFKVKCLRSDRGGEFLSTEFSKLLESEGIQRQLSIAYTPQQNGVVERKNRTVVEMAKAMLHDKGIPYYLWAEAVHTAVYILNRTPTKALDCMTPFEAYSGRKPGIGHLKVFGSLCYVHVPAERRQKLDAKSVQSVFVGYATCEKGYRVFDPNTKKLILSRDVVFDETKSWNWKETSESSVAMTYVPQQAQDEFGVTSHELTEVESSPSSPCIFSQAEEQDNVIHEHADTSQPYDHTPLKWRNISDILAQCNLCIVEPEKYEEAAQDKAWIKAMEEELCMIEKNKTWELVNRPSNKQVIGVKWVFKTKLNLDGSVQKNKARLVAKGYVQKPGIDYNETFAPVARLDTIRTLIALAAQRSWKLFQLDVKSAFLNGILQEEVYVDQPEGFVINGKEDKVYKLYKALYGLKQAPRAWYGEIDSYFAKCGFEKSLSEATLYTKTRGEHDILIVSIYVDDIVYTGNNQEMLDEFKEDMKEKYEMSDLGLLHHFLGMGVIQTDSSIFIHQKKYASTLLDKFGLKECKSVSIPLVATEKLSKEDGSGAADEEQYRKLVGSLLYLTATRPDVMYAASLLARYMHGPSNKHYGAAKRVLRYVKGTLDYGLHYMKGKKAVLVGFCDSDWGGSVDDSKSTSGYAFSFGSGVFSWASVKQNCVALSTAEAEYISAAEATTQAIWLRFVLEDFGELPAEATPLQCDNTSAISISKNPVFHQRTKHIDRRYHFIKDALQQGIVDLVYCPTKEQVADIFTKALPKDRFNYLRDKLGVVSAQSLKGSISV</sequence>
<dbReference type="Pfam" id="PF00098">
    <property type="entry name" value="zf-CCHC"/>
    <property type="match status" value="1"/>
</dbReference>
<dbReference type="InterPro" id="IPR013103">
    <property type="entry name" value="RVT_2"/>
</dbReference>
<evidence type="ECO:0000256" key="1">
    <source>
        <dbReference type="ARBA" id="ARBA00022670"/>
    </source>
</evidence>
<keyword evidence="1" id="KW-0645">Protease</keyword>
<dbReference type="GO" id="GO:0008270">
    <property type="term" value="F:zinc ion binding"/>
    <property type="evidence" value="ECO:0007669"/>
    <property type="project" value="UniProtKB-KW"/>
</dbReference>
<keyword evidence="5" id="KW-0863">Zinc-finger</keyword>
<evidence type="ECO:0000259" key="8">
    <source>
        <dbReference type="PROSITE" id="PS50994"/>
    </source>
</evidence>
<evidence type="ECO:0000256" key="5">
    <source>
        <dbReference type="PROSITE-ProRule" id="PRU00047"/>
    </source>
</evidence>
<gene>
    <name evidence="9" type="ORF">L3X38_024059</name>
</gene>
<dbReference type="InterPro" id="IPR001584">
    <property type="entry name" value="Integrase_cat-core"/>
</dbReference>
<comment type="caution">
    <text evidence="9">The sequence shown here is derived from an EMBL/GenBank/DDBJ whole genome shotgun (WGS) entry which is preliminary data.</text>
</comment>
<name>A0AAD4W107_PRUDU</name>
<keyword evidence="5" id="KW-0862">Zinc</keyword>
<evidence type="ECO:0000256" key="2">
    <source>
        <dbReference type="ARBA" id="ARBA00022723"/>
    </source>
</evidence>
<dbReference type="InterPro" id="IPR054722">
    <property type="entry name" value="PolX-like_BBD"/>
</dbReference>
<reference evidence="9 10" key="1">
    <citation type="journal article" date="2022" name="G3 (Bethesda)">
        <title>Whole-genome sequence and methylome profiling of the almond [Prunus dulcis (Mill.) D.A. Webb] cultivar 'Nonpareil'.</title>
        <authorList>
            <person name="D'Amico-Willman K.M."/>
            <person name="Ouma W.Z."/>
            <person name="Meulia T."/>
            <person name="Sideli G.M."/>
            <person name="Gradziel T.M."/>
            <person name="Fresnedo-Ramirez J."/>
        </authorList>
    </citation>
    <scope>NUCLEOTIDE SEQUENCE [LARGE SCALE GENOMIC DNA]</scope>
    <source>
        <strain evidence="9">Clone GOH B32 T37-40</strain>
    </source>
</reference>
<dbReference type="SUPFAM" id="SSF53098">
    <property type="entry name" value="Ribonuclease H-like"/>
    <property type="match status" value="1"/>
</dbReference>
<dbReference type="Gene3D" id="3.30.420.10">
    <property type="entry name" value="Ribonuclease H-like superfamily/Ribonuclease H"/>
    <property type="match status" value="1"/>
</dbReference>
<dbReference type="SMART" id="SM00343">
    <property type="entry name" value="ZnF_C2HC"/>
    <property type="match status" value="1"/>
</dbReference>
<proteinExistence type="predicted"/>
<dbReference type="Pfam" id="PF00665">
    <property type="entry name" value="rve"/>
    <property type="match status" value="1"/>
</dbReference>
<evidence type="ECO:0000256" key="6">
    <source>
        <dbReference type="SAM" id="MobiDB-lite"/>
    </source>
</evidence>
<dbReference type="CDD" id="cd09272">
    <property type="entry name" value="RNase_HI_RT_Ty1"/>
    <property type="match status" value="1"/>
</dbReference>
<dbReference type="GO" id="GO:0006508">
    <property type="term" value="P:proteolysis"/>
    <property type="evidence" value="ECO:0007669"/>
    <property type="project" value="UniProtKB-KW"/>
</dbReference>